<proteinExistence type="predicted"/>
<feature type="chain" id="PRO_5046639500" description="DUF3299 domain-containing protein" evidence="1">
    <location>
        <begin position="27"/>
        <end position="297"/>
    </location>
</feature>
<dbReference type="RefSeq" id="WP_169142407.1">
    <property type="nucleotide sequence ID" value="NZ_WTVS01000054.1"/>
</dbReference>
<accession>A0ABX1NKX8</accession>
<protein>
    <recommendedName>
        <fullName evidence="4">DUF3299 domain-containing protein</fullName>
    </recommendedName>
</protein>
<organism evidence="2 3">
    <name type="scientific">Aromatoleum toluolicum</name>
    <dbReference type="NCBI Taxonomy" id="90060"/>
    <lineage>
        <taxon>Bacteria</taxon>
        <taxon>Pseudomonadati</taxon>
        <taxon>Pseudomonadota</taxon>
        <taxon>Betaproteobacteria</taxon>
        <taxon>Rhodocyclales</taxon>
        <taxon>Rhodocyclaceae</taxon>
        <taxon>Aromatoleum</taxon>
    </lineage>
</organism>
<feature type="signal peptide" evidence="1">
    <location>
        <begin position="1"/>
        <end position="26"/>
    </location>
</feature>
<keyword evidence="3" id="KW-1185">Reference proteome</keyword>
<evidence type="ECO:0008006" key="4">
    <source>
        <dbReference type="Google" id="ProtNLM"/>
    </source>
</evidence>
<comment type="caution">
    <text evidence="2">The sequence shown here is derived from an EMBL/GenBank/DDBJ whole genome shotgun (WGS) entry which is preliminary data.</text>
</comment>
<name>A0ABX1NKX8_9RHOO</name>
<reference evidence="2 3" key="1">
    <citation type="submission" date="2019-12" db="EMBL/GenBank/DDBJ databases">
        <title>Comparative genomics gives insights into the taxonomy of the Azoarcus-Aromatoleum group and reveals separate origins of nif in the plant-associated Azoarcus and non-plant-associated Aromatoleum sub-groups.</title>
        <authorList>
            <person name="Lafos M."/>
            <person name="Maluk M."/>
            <person name="Batista M."/>
            <person name="Junghare M."/>
            <person name="Carmona M."/>
            <person name="Faoro H."/>
            <person name="Cruz L.M."/>
            <person name="Battistoni F."/>
            <person name="De Souza E."/>
            <person name="Pedrosa F."/>
            <person name="Chen W.-M."/>
            <person name="Poole P.S."/>
            <person name="Dixon R.A."/>
            <person name="James E.K."/>
        </authorList>
    </citation>
    <scope>NUCLEOTIDE SEQUENCE [LARGE SCALE GENOMIC DNA]</scope>
    <source>
        <strain evidence="2 3">T</strain>
    </source>
</reference>
<evidence type="ECO:0000313" key="2">
    <source>
        <dbReference type="EMBL" id="NMF99820.1"/>
    </source>
</evidence>
<sequence length="297" mass="32905">MTRQAFRPLRSLRTLGVLGAALALLAACGKTEPPAIAFAPYATDYASKPDFAQLEHQFPLTPADLAKITPENLALLNQEQLDQIYARLTAGPIPDGPFDGSIILPEGESGKLRAGEIVGGLAGFALHLKGIAVDKIGETLWKGKVFYRNERVLRNRIEDLEIFRKAGLVEGEPQKITVGRKDAWLLFPAKLYCGQSLVDSRRESVIIDYAFTDELPGYQEKPDFLAGRRGLKVRDEIRMVRPGLYLGRAYMDRVFVLNFVLYNKEIAERDGPAFQKAGTVQEDCWGGTQKRVVVAAK</sequence>
<evidence type="ECO:0000313" key="3">
    <source>
        <dbReference type="Proteomes" id="UP000634522"/>
    </source>
</evidence>
<evidence type="ECO:0000256" key="1">
    <source>
        <dbReference type="SAM" id="SignalP"/>
    </source>
</evidence>
<dbReference type="EMBL" id="WTVS01000054">
    <property type="protein sequence ID" value="NMF99820.1"/>
    <property type="molecule type" value="Genomic_DNA"/>
</dbReference>
<gene>
    <name evidence="2" type="ORF">GPA27_20795</name>
</gene>
<dbReference type="Proteomes" id="UP000634522">
    <property type="component" value="Unassembled WGS sequence"/>
</dbReference>
<dbReference type="PROSITE" id="PS51257">
    <property type="entry name" value="PROKAR_LIPOPROTEIN"/>
    <property type="match status" value="1"/>
</dbReference>
<keyword evidence="1" id="KW-0732">Signal</keyword>